<organism evidence="6 7">
    <name type="scientific">Auricularia subglabra (strain TFB-10046 / SS5)</name>
    <name type="common">White-rot fungus</name>
    <name type="synonym">Auricularia delicata (strain TFB10046)</name>
    <dbReference type="NCBI Taxonomy" id="717982"/>
    <lineage>
        <taxon>Eukaryota</taxon>
        <taxon>Fungi</taxon>
        <taxon>Dikarya</taxon>
        <taxon>Basidiomycota</taxon>
        <taxon>Agaricomycotina</taxon>
        <taxon>Agaricomycetes</taxon>
        <taxon>Auriculariales</taxon>
        <taxon>Auriculariaceae</taxon>
        <taxon>Auricularia</taxon>
    </lineage>
</organism>
<proteinExistence type="predicted"/>
<evidence type="ECO:0000313" key="7">
    <source>
        <dbReference type="Proteomes" id="UP000006514"/>
    </source>
</evidence>
<dbReference type="eggNOG" id="ENOG502SE7P">
    <property type="taxonomic scope" value="Eukaryota"/>
</dbReference>
<evidence type="ECO:0000256" key="4">
    <source>
        <dbReference type="SAM" id="SignalP"/>
    </source>
</evidence>
<dbReference type="PROSITE" id="PS51782">
    <property type="entry name" value="LYSM"/>
    <property type="match status" value="1"/>
</dbReference>
<keyword evidence="4" id="KW-0732">Signal</keyword>
<dbReference type="EMBL" id="JH687839">
    <property type="protein sequence ID" value="EJD37556.1"/>
    <property type="molecule type" value="Genomic_DNA"/>
</dbReference>
<dbReference type="Gene3D" id="3.10.350.10">
    <property type="entry name" value="LysM domain"/>
    <property type="match status" value="1"/>
</dbReference>
<dbReference type="KEGG" id="adl:AURDEDRAFT_139830"/>
<dbReference type="OrthoDB" id="3012298at2759"/>
<dbReference type="InParanoid" id="J0LHJ4"/>
<evidence type="ECO:0000259" key="5">
    <source>
        <dbReference type="PROSITE" id="PS51782"/>
    </source>
</evidence>
<dbReference type="GO" id="GO:0008061">
    <property type="term" value="F:chitin binding"/>
    <property type="evidence" value="ECO:0007669"/>
    <property type="project" value="UniProtKB-KW"/>
</dbReference>
<keyword evidence="2" id="KW-0843">Virulence</keyword>
<feature type="compositionally biased region" description="Low complexity" evidence="3">
    <location>
        <begin position="160"/>
        <end position="193"/>
    </location>
</feature>
<feature type="domain" description="LysM" evidence="5">
    <location>
        <begin position="207"/>
        <end position="259"/>
    </location>
</feature>
<protein>
    <recommendedName>
        <fullName evidence="5">LysM domain-containing protein</fullName>
    </recommendedName>
</protein>
<dbReference type="PANTHER" id="PTHR34997:SF1">
    <property type="entry name" value="PEPTIDOGLYCAN-BINDING LYSIN DOMAIN"/>
    <property type="match status" value="1"/>
</dbReference>
<sequence>MITPIRSALVLFAVPGLRAAVVPRDCATIPSSADPATLAAVYNVVLTRNVSDRVLLATFETAWIESHVNALDCGDQDSVGVFQQRPSQGWGTVAQCIDVQYSTTSFLNGAIAADRKYPRYTPGQIAQSVQYSEFPDRYDQAEGIAKGLIAKAQRQAGMPSASSTKAASSTSSIPTFTIPATPSTTTTSSAPAAPTLAPGTLDSTCGALYEAASGDSCASIGRAFDASLAQLLFWNPSLNLNKSLNAACSNIVAGKSYCATSIGS</sequence>
<dbReference type="InterPro" id="IPR052210">
    <property type="entry name" value="LysM1-like"/>
</dbReference>
<dbReference type="InterPro" id="IPR036779">
    <property type="entry name" value="LysM_dom_sf"/>
</dbReference>
<name>J0LHJ4_AURST</name>
<dbReference type="Proteomes" id="UP000006514">
    <property type="component" value="Unassembled WGS sequence"/>
</dbReference>
<dbReference type="AlphaFoldDB" id="J0LHJ4"/>
<evidence type="ECO:0000256" key="2">
    <source>
        <dbReference type="ARBA" id="ARBA00023026"/>
    </source>
</evidence>
<dbReference type="CDD" id="cd00118">
    <property type="entry name" value="LysM"/>
    <property type="match status" value="1"/>
</dbReference>
<gene>
    <name evidence="6" type="ORF">AURDEDRAFT_139830</name>
</gene>
<evidence type="ECO:0000313" key="6">
    <source>
        <dbReference type="EMBL" id="EJD37556.1"/>
    </source>
</evidence>
<evidence type="ECO:0000256" key="3">
    <source>
        <dbReference type="SAM" id="MobiDB-lite"/>
    </source>
</evidence>
<keyword evidence="7" id="KW-1185">Reference proteome</keyword>
<reference evidence="7" key="1">
    <citation type="journal article" date="2012" name="Science">
        <title>The Paleozoic origin of enzymatic lignin decomposition reconstructed from 31 fungal genomes.</title>
        <authorList>
            <person name="Floudas D."/>
            <person name="Binder M."/>
            <person name="Riley R."/>
            <person name="Barry K."/>
            <person name="Blanchette R.A."/>
            <person name="Henrissat B."/>
            <person name="Martinez A.T."/>
            <person name="Otillar R."/>
            <person name="Spatafora J.W."/>
            <person name="Yadav J.S."/>
            <person name="Aerts A."/>
            <person name="Benoit I."/>
            <person name="Boyd A."/>
            <person name="Carlson A."/>
            <person name="Copeland A."/>
            <person name="Coutinho P.M."/>
            <person name="de Vries R.P."/>
            <person name="Ferreira P."/>
            <person name="Findley K."/>
            <person name="Foster B."/>
            <person name="Gaskell J."/>
            <person name="Glotzer D."/>
            <person name="Gorecki P."/>
            <person name="Heitman J."/>
            <person name="Hesse C."/>
            <person name="Hori C."/>
            <person name="Igarashi K."/>
            <person name="Jurgens J.A."/>
            <person name="Kallen N."/>
            <person name="Kersten P."/>
            <person name="Kohler A."/>
            <person name="Kuees U."/>
            <person name="Kumar T.K.A."/>
            <person name="Kuo A."/>
            <person name="LaButti K."/>
            <person name="Larrondo L.F."/>
            <person name="Lindquist E."/>
            <person name="Ling A."/>
            <person name="Lombard V."/>
            <person name="Lucas S."/>
            <person name="Lundell T."/>
            <person name="Martin R."/>
            <person name="McLaughlin D.J."/>
            <person name="Morgenstern I."/>
            <person name="Morin E."/>
            <person name="Murat C."/>
            <person name="Nagy L.G."/>
            <person name="Nolan M."/>
            <person name="Ohm R.A."/>
            <person name="Patyshakuliyeva A."/>
            <person name="Rokas A."/>
            <person name="Ruiz-Duenas F.J."/>
            <person name="Sabat G."/>
            <person name="Salamov A."/>
            <person name="Samejima M."/>
            <person name="Schmutz J."/>
            <person name="Slot J.C."/>
            <person name="St John F."/>
            <person name="Stenlid J."/>
            <person name="Sun H."/>
            <person name="Sun S."/>
            <person name="Syed K."/>
            <person name="Tsang A."/>
            <person name="Wiebenga A."/>
            <person name="Young D."/>
            <person name="Pisabarro A."/>
            <person name="Eastwood D.C."/>
            <person name="Martin F."/>
            <person name="Cullen D."/>
            <person name="Grigoriev I.V."/>
            <person name="Hibbett D.S."/>
        </authorList>
    </citation>
    <scope>NUCLEOTIDE SEQUENCE [LARGE SCALE GENOMIC DNA]</scope>
    <source>
        <strain evidence="7">TFB10046</strain>
    </source>
</reference>
<feature type="region of interest" description="Disordered" evidence="3">
    <location>
        <begin position="159"/>
        <end position="193"/>
    </location>
</feature>
<dbReference type="InterPro" id="IPR018392">
    <property type="entry name" value="LysM"/>
</dbReference>
<evidence type="ECO:0000256" key="1">
    <source>
        <dbReference type="ARBA" id="ARBA00022669"/>
    </source>
</evidence>
<dbReference type="PANTHER" id="PTHR34997">
    <property type="entry name" value="AM15"/>
    <property type="match status" value="1"/>
</dbReference>
<keyword evidence="1" id="KW-0147">Chitin-binding</keyword>
<accession>J0LHJ4</accession>
<feature type="chain" id="PRO_5003735965" description="LysM domain-containing protein" evidence="4">
    <location>
        <begin position="20"/>
        <end position="264"/>
    </location>
</feature>
<feature type="signal peptide" evidence="4">
    <location>
        <begin position="1"/>
        <end position="19"/>
    </location>
</feature>